<accession>A0ABV7YAZ5</accession>
<organism evidence="2 3">
    <name type="scientific">Tenggerimyces flavus</name>
    <dbReference type="NCBI Taxonomy" id="1708749"/>
    <lineage>
        <taxon>Bacteria</taxon>
        <taxon>Bacillati</taxon>
        <taxon>Actinomycetota</taxon>
        <taxon>Actinomycetes</taxon>
        <taxon>Propionibacteriales</taxon>
        <taxon>Nocardioidaceae</taxon>
        <taxon>Tenggerimyces</taxon>
    </lineage>
</organism>
<dbReference type="Proteomes" id="UP001595699">
    <property type="component" value="Unassembled WGS sequence"/>
</dbReference>
<protein>
    <submittedName>
        <fullName evidence="2">Uncharacterized protein</fullName>
    </submittedName>
</protein>
<dbReference type="PROSITE" id="PS51318">
    <property type="entry name" value="TAT"/>
    <property type="match status" value="1"/>
</dbReference>
<gene>
    <name evidence="2" type="ORF">ACFOUW_13010</name>
</gene>
<evidence type="ECO:0000313" key="3">
    <source>
        <dbReference type="Proteomes" id="UP001595699"/>
    </source>
</evidence>
<proteinExistence type="predicted"/>
<reference evidence="3" key="1">
    <citation type="journal article" date="2019" name="Int. J. Syst. Evol. Microbiol.">
        <title>The Global Catalogue of Microorganisms (GCM) 10K type strain sequencing project: providing services to taxonomists for standard genome sequencing and annotation.</title>
        <authorList>
            <consortium name="The Broad Institute Genomics Platform"/>
            <consortium name="The Broad Institute Genome Sequencing Center for Infectious Disease"/>
            <person name="Wu L."/>
            <person name="Ma J."/>
        </authorList>
    </citation>
    <scope>NUCLEOTIDE SEQUENCE [LARGE SCALE GENOMIC DNA]</scope>
    <source>
        <strain evidence="3">CGMCC 4.7241</strain>
    </source>
</reference>
<keyword evidence="1" id="KW-0732">Signal</keyword>
<name>A0ABV7YAZ5_9ACTN</name>
<dbReference type="InterPro" id="IPR006311">
    <property type="entry name" value="TAT_signal"/>
</dbReference>
<feature type="chain" id="PRO_5045141138" evidence="1">
    <location>
        <begin position="37"/>
        <end position="361"/>
    </location>
</feature>
<dbReference type="EMBL" id="JBHRZH010000009">
    <property type="protein sequence ID" value="MFC3761757.1"/>
    <property type="molecule type" value="Genomic_DNA"/>
</dbReference>
<comment type="caution">
    <text evidence="2">The sequence shown here is derived from an EMBL/GenBank/DDBJ whole genome shotgun (WGS) entry which is preliminary data.</text>
</comment>
<evidence type="ECO:0000313" key="2">
    <source>
        <dbReference type="EMBL" id="MFC3761757.1"/>
    </source>
</evidence>
<sequence length="361" mass="36551">MSAEPVRSRRKLLAGGAAVVGSATGAVLLGATPAQAANGDPVLAGRANAASNTTALANSAPVPSLQVSSTHATSGAAHGLVIAARNGYGLAATSAGNHAVSGATSAPAKSGVIATHNGAVGTGAALIANGRKNTGAYVYNTDATKPALLVRSSRPGELGPFTEAVRVDAENGLATALNANGKVTIRARGAGTALSIDVRDRTVGAEINAFTLDAAEVPTALRLSATAVVQDPEEPTFYNGYAIDATGHAIFEGDVTCWSITTRTTDPTDPNRFLILHSLEGTERRSVVDGVATATPAGVATVEVPEWFPALNENFRYQLTPLSVAAPNLHVQNELANGTFTIAGAGANQKVSWQLTGSRKG</sequence>
<keyword evidence="3" id="KW-1185">Reference proteome</keyword>
<feature type="signal peptide" evidence="1">
    <location>
        <begin position="1"/>
        <end position="36"/>
    </location>
</feature>
<evidence type="ECO:0000256" key="1">
    <source>
        <dbReference type="SAM" id="SignalP"/>
    </source>
</evidence>
<dbReference type="RefSeq" id="WP_205114419.1">
    <property type="nucleotide sequence ID" value="NZ_JAFBCM010000001.1"/>
</dbReference>